<dbReference type="Proteomes" id="UP000029538">
    <property type="component" value="Unassembled WGS sequence"/>
</dbReference>
<evidence type="ECO:0000256" key="5">
    <source>
        <dbReference type="ARBA" id="ARBA00023136"/>
    </source>
</evidence>
<evidence type="ECO:0000256" key="2">
    <source>
        <dbReference type="ARBA" id="ARBA00009399"/>
    </source>
</evidence>
<keyword evidence="3 6" id="KW-0812">Transmembrane</keyword>
<dbReference type="InterPro" id="IPR051401">
    <property type="entry name" value="GtrA_CellWall_Glycosyl"/>
</dbReference>
<sequence>MKVYAFDFDGTLTKKDTFLAFIEYAKGYGKTFWGFFLFSPILILMKLRLFPNWKAKQMVFSWFFKGMNINEFNQICHEFADRNQCIIRTRGWDTIRKALANGEQVIIITASIENWVKPFFKEFGNQIKVEGTKIDVRINQITGQFLTQNCYGVEKTKRLKEVFPYRQAYELIAFGDSNGDRYLLNEADESHYKPFRNEKTDKTGEFIRFGIVGVVATAIQYGLYLLLLKWLQPQISNTLGYVISFIFNYIASTKFTFKVKSTAKKGAGFAFSHFINYVLQTVFLTLFLWLGLPKNIALIPVFCICVPINFLLVRLFLKKK</sequence>
<comment type="subcellular location">
    <subcellularLocation>
        <location evidence="1">Membrane</location>
        <topology evidence="1">Multi-pass membrane protein</topology>
    </subcellularLocation>
</comment>
<dbReference type="Pfam" id="PF04138">
    <property type="entry name" value="GtrA_DPMS_TM"/>
    <property type="match status" value="1"/>
</dbReference>
<feature type="transmembrane region" description="Helical" evidence="6">
    <location>
        <begin position="239"/>
        <end position="257"/>
    </location>
</feature>
<evidence type="ECO:0000256" key="3">
    <source>
        <dbReference type="ARBA" id="ARBA00022692"/>
    </source>
</evidence>
<evidence type="ECO:0000313" key="8">
    <source>
        <dbReference type="EMBL" id="KGF46677.1"/>
    </source>
</evidence>
<reference evidence="8 9" key="1">
    <citation type="submission" date="2014-07" db="EMBL/GenBank/DDBJ databases">
        <authorList>
            <person name="McCorrison J."/>
            <person name="Sanka R."/>
            <person name="Torralba M."/>
            <person name="Gillis M."/>
            <person name="Haft D.H."/>
            <person name="Methe B."/>
            <person name="Sutton G."/>
            <person name="Nelson K.E."/>
        </authorList>
    </citation>
    <scope>NUCLEOTIDE SEQUENCE [LARGE SCALE GENOMIC DNA]</scope>
    <source>
        <strain evidence="8 9">DNF00882</strain>
    </source>
</reference>
<evidence type="ECO:0000256" key="1">
    <source>
        <dbReference type="ARBA" id="ARBA00004141"/>
    </source>
</evidence>
<keyword evidence="4 6" id="KW-1133">Transmembrane helix</keyword>
<comment type="similarity">
    <text evidence="2">Belongs to the GtrA family.</text>
</comment>
<feature type="transmembrane region" description="Helical" evidence="6">
    <location>
        <begin position="206"/>
        <end position="227"/>
    </location>
</feature>
<gene>
    <name evidence="8" type="ORF">HMPREF0654_10960</name>
</gene>
<comment type="caution">
    <text evidence="8">The sequence shown here is derived from an EMBL/GenBank/DDBJ whole genome shotgun (WGS) entry which is preliminary data.</text>
</comment>
<dbReference type="InterPro" id="IPR036412">
    <property type="entry name" value="HAD-like_sf"/>
</dbReference>
<keyword evidence="5 6" id="KW-0472">Membrane</keyword>
<dbReference type="NCBIfam" id="TIGR01488">
    <property type="entry name" value="HAD-SF-IB"/>
    <property type="match status" value="1"/>
</dbReference>
<dbReference type="Pfam" id="PF12710">
    <property type="entry name" value="HAD"/>
    <property type="match status" value="1"/>
</dbReference>
<dbReference type="RefSeq" id="WP_036884733.1">
    <property type="nucleotide sequence ID" value="NZ_JRNR01000131.1"/>
</dbReference>
<evidence type="ECO:0000256" key="4">
    <source>
        <dbReference type="ARBA" id="ARBA00022989"/>
    </source>
</evidence>
<feature type="transmembrane region" description="Helical" evidence="6">
    <location>
        <begin position="269"/>
        <end position="290"/>
    </location>
</feature>
<dbReference type="AlphaFoldDB" id="A0A096BVB7"/>
<protein>
    <submittedName>
        <fullName evidence="8">Haloacid dehalogenase</fullName>
    </submittedName>
</protein>
<accession>A0A096BVB7</accession>
<feature type="domain" description="GtrA/DPMS transmembrane" evidence="7">
    <location>
        <begin position="208"/>
        <end position="316"/>
    </location>
</feature>
<dbReference type="PANTHER" id="PTHR38459">
    <property type="entry name" value="PROPHAGE BACTOPRENOL-LINKED GLUCOSE TRANSLOCASE HOMOLOG"/>
    <property type="match status" value="1"/>
</dbReference>
<dbReference type="InterPro" id="IPR007267">
    <property type="entry name" value="GtrA_DPMS_TM"/>
</dbReference>
<dbReference type="EMBL" id="JRNR01000131">
    <property type="protein sequence ID" value="KGF46677.1"/>
    <property type="molecule type" value="Genomic_DNA"/>
</dbReference>
<dbReference type="PANTHER" id="PTHR38459:SF1">
    <property type="entry name" value="PROPHAGE BACTOPRENOL-LINKED GLUCOSE TRANSLOCASE HOMOLOG"/>
    <property type="match status" value="1"/>
</dbReference>
<dbReference type="GO" id="GO:0005886">
    <property type="term" value="C:plasma membrane"/>
    <property type="evidence" value="ECO:0007669"/>
    <property type="project" value="TreeGrafter"/>
</dbReference>
<evidence type="ECO:0000259" key="7">
    <source>
        <dbReference type="Pfam" id="PF04138"/>
    </source>
</evidence>
<evidence type="ECO:0000313" key="9">
    <source>
        <dbReference type="Proteomes" id="UP000029538"/>
    </source>
</evidence>
<dbReference type="Gene3D" id="1.20.1440.100">
    <property type="entry name" value="SG protein - dephosphorylation function"/>
    <property type="match status" value="1"/>
</dbReference>
<dbReference type="InterPro" id="IPR023214">
    <property type="entry name" value="HAD_sf"/>
</dbReference>
<dbReference type="GO" id="GO:0000271">
    <property type="term" value="P:polysaccharide biosynthetic process"/>
    <property type="evidence" value="ECO:0007669"/>
    <property type="project" value="InterPro"/>
</dbReference>
<dbReference type="SUPFAM" id="SSF56784">
    <property type="entry name" value="HAD-like"/>
    <property type="match status" value="1"/>
</dbReference>
<feature type="transmembrane region" description="Helical" evidence="6">
    <location>
        <begin position="32"/>
        <end position="50"/>
    </location>
</feature>
<dbReference type="Gene3D" id="3.40.50.1000">
    <property type="entry name" value="HAD superfamily/HAD-like"/>
    <property type="match status" value="1"/>
</dbReference>
<evidence type="ECO:0000256" key="6">
    <source>
        <dbReference type="SAM" id="Phobius"/>
    </source>
</evidence>
<name>A0A096BVB7_9BACT</name>
<proteinExistence type="inferred from homology"/>
<organism evidence="8 9">
    <name type="scientific">Prevotella disiens DNF00882</name>
    <dbReference type="NCBI Taxonomy" id="1401075"/>
    <lineage>
        <taxon>Bacteria</taxon>
        <taxon>Pseudomonadati</taxon>
        <taxon>Bacteroidota</taxon>
        <taxon>Bacteroidia</taxon>
        <taxon>Bacteroidales</taxon>
        <taxon>Prevotellaceae</taxon>
        <taxon>Prevotella</taxon>
    </lineage>
</organism>
<feature type="transmembrane region" description="Helical" evidence="6">
    <location>
        <begin position="296"/>
        <end position="317"/>
    </location>
</feature>